<evidence type="ECO:0008006" key="10">
    <source>
        <dbReference type="Google" id="ProtNLM"/>
    </source>
</evidence>
<dbReference type="SUPFAM" id="SSF56935">
    <property type="entry name" value="Porins"/>
    <property type="match status" value="1"/>
</dbReference>
<evidence type="ECO:0000256" key="1">
    <source>
        <dbReference type="ARBA" id="ARBA00004442"/>
    </source>
</evidence>
<dbReference type="PANTHER" id="PTHR47234:SF2">
    <property type="entry name" value="TONB-DEPENDENT RECEPTOR"/>
    <property type="match status" value="1"/>
</dbReference>
<dbReference type="RefSeq" id="WP_109340468.1">
    <property type="nucleotide sequence ID" value="NZ_CP029347.1"/>
</dbReference>
<dbReference type="Gene3D" id="2.170.130.10">
    <property type="entry name" value="TonB-dependent receptor, plug domain"/>
    <property type="match status" value="1"/>
</dbReference>
<dbReference type="Pfam" id="PF07715">
    <property type="entry name" value="Plug"/>
    <property type="match status" value="1"/>
</dbReference>
<proteinExistence type="inferred from homology"/>
<evidence type="ECO:0000313" key="8">
    <source>
        <dbReference type="EMBL" id="AWL12939.1"/>
    </source>
</evidence>
<evidence type="ECO:0000313" key="9">
    <source>
        <dbReference type="Proteomes" id="UP000245728"/>
    </source>
</evidence>
<evidence type="ECO:0000256" key="4">
    <source>
        <dbReference type="RuleBase" id="RU003357"/>
    </source>
</evidence>
<dbReference type="KEGG" id="salh:HMF8227_02487"/>
<keyword evidence="3" id="KW-0998">Cell outer membrane</keyword>
<feature type="domain" description="TonB-dependent receptor-like beta-barrel" evidence="6">
    <location>
        <begin position="571"/>
        <end position="1025"/>
    </location>
</feature>
<keyword evidence="4" id="KW-0798">TonB box</keyword>
<evidence type="ECO:0000256" key="5">
    <source>
        <dbReference type="SAM" id="SignalP"/>
    </source>
</evidence>
<dbReference type="Pfam" id="PF00593">
    <property type="entry name" value="TonB_dep_Rec_b-barrel"/>
    <property type="match status" value="1"/>
</dbReference>
<gene>
    <name evidence="8" type="ORF">HMF8227_02487</name>
</gene>
<dbReference type="GO" id="GO:0009279">
    <property type="term" value="C:cell outer membrane"/>
    <property type="evidence" value="ECO:0007669"/>
    <property type="project" value="UniProtKB-SubCell"/>
</dbReference>
<dbReference type="EMBL" id="CP029347">
    <property type="protein sequence ID" value="AWL12939.1"/>
    <property type="molecule type" value="Genomic_DNA"/>
</dbReference>
<dbReference type="InterPro" id="IPR037066">
    <property type="entry name" value="Plug_dom_sf"/>
</dbReference>
<comment type="similarity">
    <text evidence="4">Belongs to the TonB-dependent receptor family.</text>
</comment>
<evidence type="ECO:0000259" key="6">
    <source>
        <dbReference type="Pfam" id="PF00593"/>
    </source>
</evidence>
<reference evidence="8 9" key="1">
    <citation type="submission" date="2018-05" db="EMBL/GenBank/DDBJ databases">
        <title>Salinimonas sp. HMF8227 Genome sequencing and assembly.</title>
        <authorList>
            <person name="Kang H."/>
            <person name="Kang J."/>
            <person name="Cha I."/>
            <person name="Kim H."/>
            <person name="Joh K."/>
        </authorList>
    </citation>
    <scope>NUCLEOTIDE SEQUENCE [LARGE SCALE GENOMIC DNA]</scope>
    <source>
        <strain evidence="8 9">HMF8227</strain>
    </source>
</reference>
<feature type="signal peptide" evidence="5">
    <location>
        <begin position="1"/>
        <end position="28"/>
    </location>
</feature>
<keyword evidence="9" id="KW-1185">Reference proteome</keyword>
<dbReference type="AlphaFoldDB" id="A0A2S2E5R5"/>
<dbReference type="InterPro" id="IPR036942">
    <property type="entry name" value="Beta-barrel_TonB_sf"/>
</dbReference>
<keyword evidence="2 4" id="KW-0472">Membrane</keyword>
<keyword evidence="5" id="KW-0732">Signal</keyword>
<dbReference type="InterPro" id="IPR000531">
    <property type="entry name" value="Beta-barrel_TonB"/>
</dbReference>
<feature type="domain" description="TonB-dependent receptor plug" evidence="7">
    <location>
        <begin position="71"/>
        <end position="186"/>
    </location>
</feature>
<dbReference type="OrthoDB" id="176248at2"/>
<organism evidence="8 9">
    <name type="scientific">Saliniradius amylolyticus</name>
    <dbReference type="NCBI Taxonomy" id="2183582"/>
    <lineage>
        <taxon>Bacteria</taxon>
        <taxon>Pseudomonadati</taxon>
        <taxon>Pseudomonadota</taxon>
        <taxon>Gammaproteobacteria</taxon>
        <taxon>Alteromonadales</taxon>
        <taxon>Alteromonadaceae</taxon>
        <taxon>Saliniradius</taxon>
    </lineage>
</organism>
<evidence type="ECO:0000256" key="2">
    <source>
        <dbReference type="ARBA" id="ARBA00023136"/>
    </source>
</evidence>
<evidence type="ECO:0000256" key="3">
    <source>
        <dbReference type="ARBA" id="ARBA00023237"/>
    </source>
</evidence>
<protein>
    <recommendedName>
        <fullName evidence="10">Vitamin B12 transporter BtuB</fullName>
    </recommendedName>
</protein>
<dbReference type="Proteomes" id="UP000245728">
    <property type="component" value="Chromosome"/>
</dbReference>
<evidence type="ECO:0000259" key="7">
    <source>
        <dbReference type="Pfam" id="PF07715"/>
    </source>
</evidence>
<feature type="chain" id="PRO_5015770418" description="Vitamin B12 transporter BtuB" evidence="5">
    <location>
        <begin position="29"/>
        <end position="1065"/>
    </location>
</feature>
<comment type="subcellular location">
    <subcellularLocation>
        <location evidence="1 4">Cell outer membrane</location>
    </subcellularLocation>
</comment>
<dbReference type="Gene3D" id="2.40.170.20">
    <property type="entry name" value="TonB-dependent receptor, beta-barrel domain"/>
    <property type="match status" value="1"/>
</dbReference>
<dbReference type="PANTHER" id="PTHR47234">
    <property type="match status" value="1"/>
</dbReference>
<sequence>MTRRTRVAQCVQSALLFGSLAVAANSYAQSEEDVLLEEQQSEEIQEVVEDNPIERVVTTGSRIRRQEFSGASPIQVIDGEVSREMGLFNAEDMLQTSTQASGLQIDNSFGGFVLDNGPGSSTIGFRGLGAARTLVLMNGRRIAPAGVGGAPVAADLNLIPGVMIDRVENLFDGASTVYGSDAIAGVANIILRQDVEGFEFEGSYSDPEAGGGEEEIFSVMYGTTSDKWSLTVGAEYNNQRNQSIAENAFTGECTELYYEDEQGNILSEYRSLAPSERPKDSCDIFPLTNRVFFNNFYGSLYYTPGSTNTGIENFTETGIPFSLVGFHPSWIAADGNGDGIPDTGIVDGNGDGLQDISFQDPYYAYGRSDYFRSGDFITANKRYSVMVNSDYNFGDDNDTRAFFEGLYAKRSSDSFSPGGQFFPVVPASNPYNPCGIYAEQDCLSFLGVEGGRVLAQPILNIRGDRDRSDVDVAQYRLLAGLEGNIGAMDDIGEGNWIYEVHAAYSSSTGENTIQGVHAGRLSTSLNTAVLNDDGSVTCGNGSDGCVPVNLFAPNIYQAGGGTFTDEEAAYLFTDRYMETKVKQTMLSGFITGDMFTLPWNNEIVPIVLGAEFRKDEIESNPNEATSQGLIQHYFSDKGADGSRNMREVFTEFELPLVRGHKYAEELTVTASGRWTDESFYDPATTYSLKTVYRPVEWFTLRGTKGESYRAPNLRERFLNGTTGFNTVYDPCVVPEAARDADPLDPNARPTYNASNDTRQQRVLDACSANGVDPTTLGIGSAENTYTSQVNVEISTGGSETLSEENSTAKTWGFVFEQPFSDAFDLTLSATWYDIEIINAVVEPGNQYMINQCYDNPEVPDGSSGFCGRITRDANGDMTTLDASFINAGLETSRGIDYNLYYSQDFIVAEKTLGVTLDLMATNMKEQVTDILGTVDDNVGEPAYPDWRANSRLSLEYSDFRLSWITRFIQAGELDDPEEFDPTNPPCDGLNVGCRPVPYTEDYYRHDVALNYTQDNYSVTFGIRNVFDEEPPKADDDGVFSVENIPLGVGYDLFGRTAYLNFGMNF</sequence>
<dbReference type="InterPro" id="IPR012910">
    <property type="entry name" value="Plug_dom"/>
</dbReference>
<accession>A0A2S2E5R5</accession>
<name>A0A2S2E5R5_9ALTE</name>